<dbReference type="Pfam" id="PF01135">
    <property type="entry name" value="PCMT"/>
    <property type="match status" value="1"/>
</dbReference>
<comment type="similarity">
    <text evidence="2">Belongs to the methyltransferase superfamily. L-isoaspartyl/D-aspartyl protein methyltransferase family.</text>
</comment>
<keyword evidence="12" id="KW-1185">Reference proteome</keyword>
<dbReference type="RefSeq" id="WP_183963325.1">
    <property type="nucleotide sequence ID" value="NZ_BAABEW010000003.1"/>
</dbReference>
<dbReference type="EC" id="2.1.1.77" evidence="3 9"/>
<accession>A0A7W8HDV6</accession>
<dbReference type="GO" id="GO:0004719">
    <property type="term" value="F:protein-L-isoaspartate (D-aspartate) O-methyltransferase activity"/>
    <property type="evidence" value="ECO:0007669"/>
    <property type="project" value="UniProtKB-UniRule"/>
</dbReference>
<dbReference type="SUPFAM" id="SSF53335">
    <property type="entry name" value="S-adenosyl-L-methionine-dependent methyltransferases"/>
    <property type="match status" value="1"/>
</dbReference>
<dbReference type="GO" id="GO:0030091">
    <property type="term" value="P:protein repair"/>
    <property type="evidence" value="ECO:0007669"/>
    <property type="project" value="UniProtKB-UniRule"/>
</dbReference>
<dbReference type="NCBIfam" id="TIGR00080">
    <property type="entry name" value="pimt"/>
    <property type="match status" value="1"/>
</dbReference>
<sequence>MNIRRTGPTPASPARPAELPPVPAGVGLASDRARKRMVDALRAAGIRDEGVLAAMDRVPRHQFIEPGLASRAYEDVALPIGHGQTISKPSTVARMIEILAAPILPAQRRQARVLEVGTGCGYQAAVLAAVFGEVVSIERVRGLHEAARTNLRTMRLPNLRLVFGDGRLGAPTAAPFDAIIVAAAGDAIPDELLTQMRAPSRLLAPIEEGGRQALHLVERTGRDVWQLTILDSVRFVPLRTGTT</sequence>
<dbReference type="GO" id="GO:0005737">
    <property type="term" value="C:cytoplasm"/>
    <property type="evidence" value="ECO:0007669"/>
    <property type="project" value="UniProtKB-SubCell"/>
</dbReference>
<proteinExistence type="inferred from homology"/>
<gene>
    <name evidence="11" type="ORF">HNQ70_000135</name>
</gene>
<dbReference type="Gene3D" id="3.40.50.150">
    <property type="entry name" value="Vaccinia Virus protein VP39"/>
    <property type="match status" value="1"/>
</dbReference>
<evidence type="ECO:0000256" key="5">
    <source>
        <dbReference type="ARBA" id="ARBA00022490"/>
    </source>
</evidence>
<evidence type="ECO:0000256" key="4">
    <source>
        <dbReference type="ARBA" id="ARBA00013346"/>
    </source>
</evidence>
<evidence type="ECO:0000256" key="1">
    <source>
        <dbReference type="ARBA" id="ARBA00004496"/>
    </source>
</evidence>
<dbReference type="InterPro" id="IPR029063">
    <property type="entry name" value="SAM-dependent_MTases_sf"/>
</dbReference>
<feature type="compositionally biased region" description="Pro residues" evidence="10">
    <location>
        <begin position="10"/>
        <end position="23"/>
    </location>
</feature>
<evidence type="ECO:0000256" key="7">
    <source>
        <dbReference type="ARBA" id="ARBA00022679"/>
    </source>
</evidence>
<dbReference type="PANTHER" id="PTHR11579">
    <property type="entry name" value="PROTEIN-L-ISOASPARTATE O-METHYLTRANSFERASE"/>
    <property type="match status" value="1"/>
</dbReference>
<evidence type="ECO:0000256" key="9">
    <source>
        <dbReference type="NCBIfam" id="TIGR00080"/>
    </source>
</evidence>
<dbReference type="PANTHER" id="PTHR11579:SF0">
    <property type="entry name" value="PROTEIN-L-ISOASPARTATE(D-ASPARTATE) O-METHYLTRANSFERASE"/>
    <property type="match status" value="1"/>
</dbReference>
<reference evidence="11 12" key="1">
    <citation type="submission" date="2020-08" db="EMBL/GenBank/DDBJ databases">
        <title>Genomic Encyclopedia of Type Strains, Phase IV (KMG-IV): sequencing the most valuable type-strain genomes for metagenomic binning, comparative biology and taxonomic classification.</title>
        <authorList>
            <person name="Goeker M."/>
        </authorList>
    </citation>
    <scope>NUCLEOTIDE SEQUENCE [LARGE SCALE GENOMIC DNA]</scope>
    <source>
        <strain evidence="11 12">DSM 29781</strain>
    </source>
</reference>
<evidence type="ECO:0000256" key="10">
    <source>
        <dbReference type="SAM" id="MobiDB-lite"/>
    </source>
</evidence>
<comment type="subcellular location">
    <subcellularLocation>
        <location evidence="1">Cytoplasm</location>
    </subcellularLocation>
</comment>
<evidence type="ECO:0000256" key="6">
    <source>
        <dbReference type="ARBA" id="ARBA00022603"/>
    </source>
</evidence>
<dbReference type="InterPro" id="IPR000682">
    <property type="entry name" value="PCMT"/>
</dbReference>
<protein>
    <recommendedName>
        <fullName evidence="4 9">Protein-L-isoaspartate O-methyltransferase</fullName>
        <ecNumber evidence="3 9">2.1.1.77</ecNumber>
    </recommendedName>
</protein>
<dbReference type="AlphaFoldDB" id="A0A7W8HDV6"/>
<evidence type="ECO:0000256" key="2">
    <source>
        <dbReference type="ARBA" id="ARBA00005369"/>
    </source>
</evidence>
<keyword evidence="8" id="KW-0949">S-adenosyl-L-methionine</keyword>
<feature type="region of interest" description="Disordered" evidence="10">
    <location>
        <begin position="1"/>
        <end position="26"/>
    </location>
</feature>
<dbReference type="GO" id="GO:0032259">
    <property type="term" value="P:methylation"/>
    <property type="evidence" value="ECO:0007669"/>
    <property type="project" value="UniProtKB-KW"/>
</dbReference>
<evidence type="ECO:0000313" key="12">
    <source>
        <dbReference type="Proteomes" id="UP000532440"/>
    </source>
</evidence>
<name>A0A7W8HDV6_9BURK</name>
<evidence type="ECO:0000256" key="8">
    <source>
        <dbReference type="ARBA" id="ARBA00022691"/>
    </source>
</evidence>
<dbReference type="FunFam" id="3.40.50.150:FF:000010">
    <property type="entry name" value="Protein-L-isoaspartate O-methyltransferase"/>
    <property type="match status" value="1"/>
</dbReference>
<evidence type="ECO:0000256" key="3">
    <source>
        <dbReference type="ARBA" id="ARBA00011890"/>
    </source>
</evidence>
<dbReference type="CDD" id="cd02440">
    <property type="entry name" value="AdoMet_MTases"/>
    <property type="match status" value="1"/>
</dbReference>
<keyword evidence="7 11" id="KW-0808">Transferase</keyword>
<comment type="caution">
    <text evidence="11">The sequence shown here is derived from an EMBL/GenBank/DDBJ whole genome shotgun (WGS) entry which is preliminary data.</text>
</comment>
<evidence type="ECO:0000313" key="11">
    <source>
        <dbReference type="EMBL" id="MBB5270151.1"/>
    </source>
</evidence>
<organism evidence="11 12">
    <name type="scientific">Quisquiliibacterium transsilvanicum</name>
    <dbReference type="NCBI Taxonomy" id="1549638"/>
    <lineage>
        <taxon>Bacteria</taxon>
        <taxon>Pseudomonadati</taxon>
        <taxon>Pseudomonadota</taxon>
        <taxon>Betaproteobacteria</taxon>
        <taxon>Burkholderiales</taxon>
        <taxon>Burkholderiaceae</taxon>
        <taxon>Quisquiliibacterium</taxon>
    </lineage>
</organism>
<keyword evidence="5" id="KW-0963">Cytoplasm</keyword>
<dbReference type="Proteomes" id="UP000532440">
    <property type="component" value="Unassembled WGS sequence"/>
</dbReference>
<dbReference type="EMBL" id="JACHGB010000001">
    <property type="protein sequence ID" value="MBB5270151.1"/>
    <property type="molecule type" value="Genomic_DNA"/>
</dbReference>
<keyword evidence="6 11" id="KW-0489">Methyltransferase</keyword>
<dbReference type="NCBIfam" id="NF001453">
    <property type="entry name" value="PRK00312.1"/>
    <property type="match status" value="1"/>
</dbReference>